<dbReference type="HOGENOM" id="CLU_1427435_0_0_3"/>
<dbReference type="RefSeq" id="WP_011610651.1">
    <property type="nucleotide sequence ID" value="NC_008312.1"/>
</dbReference>
<gene>
    <name evidence="1" type="ordered locus">Tery_0849</name>
</gene>
<dbReference type="OrthoDB" id="467677at2"/>
<sequence length="190" mass="20597">MFFNDKINSGVNSSKLTEDQFKIFVQQLGPYSSSTQDPGKIYSIIPGFISSEDEGLIRPDSIVNPVFGAWAAGFQNYLPAPGVYERFQTPELTLGPTARTDNFIDIALLGDLTQEQIVPGVTPGEITLTFDSGISNGTGAEFAVLENGFNNLGGIFAELEFVEVSSDGVNFAPVPRDFFTGQAFPHKFII</sequence>
<evidence type="ECO:0000313" key="1">
    <source>
        <dbReference type="EMBL" id="ABG50259.1"/>
    </source>
</evidence>
<dbReference type="KEGG" id="ter:Tery_0849"/>
<dbReference type="AlphaFoldDB" id="Q117R5"/>
<accession>Q117R5</accession>
<reference evidence="1" key="1">
    <citation type="submission" date="2006-06" db="EMBL/GenBank/DDBJ databases">
        <title>Complete sequence of Trichodesmium erythraeum IMS101.</title>
        <authorList>
            <consortium name="US DOE Joint Genome Institute"/>
            <person name="Copeland A."/>
            <person name="Lucas S."/>
            <person name="Lapidus A."/>
            <person name="Barry K."/>
            <person name="Detter J.C."/>
            <person name="Glavina del Rio T."/>
            <person name="Hammon N."/>
            <person name="Israni S."/>
            <person name="Dalin E."/>
            <person name="Tice H."/>
            <person name="Pitluck S."/>
            <person name="Kiss H."/>
            <person name="Munk A.C."/>
            <person name="Brettin T."/>
            <person name="Bruce D."/>
            <person name="Han C."/>
            <person name="Tapia R."/>
            <person name="Gilna P."/>
            <person name="Schmutz J."/>
            <person name="Larimer F."/>
            <person name="Land M."/>
            <person name="Hauser L."/>
            <person name="Kyrpides N."/>
            <person name="Kim E."/>
            <person name="Richardson P."/>
        </authorList>
    </citation>
    <scope>NUCLEOTIDE SEQUENCE [LARGE SCALE GENOMIC DNA]</scope>
    <source>
        <strain evidence="1">IMS101</strain>
    </source>
</reference>
<dbReference type="EMBL" id="CP000393">
    <property type="protein sequence ID" value="ABG50259.1"/>
    <property type="molecule type" value="Genomic_DNA"/>
</dbReference>
<organism evidence="1">
    <name type="scientific">Trichodesmium erythraeum (strain IMS101)</name>
    <dbReference type="NCBI Taxonomy" id="203124"/>
    <lineage>
        <taxon>Bacteria</taxon>
        <taxon>Bacillati</taxon>
        <taxon>Cyanobacteriota</taxon>
        <taxon>Cyanophyceae</taxon>
        <taxon>Oscillatoriophycideae</taxon>
        <taxon>Oscillatoriales</taxon>
        <taxon>Microcoleaceae</taxon>
        <taxon>Trichodesmium</taxon>
    </lineage>
</organism>
<protein>
    <submittedName>
        <fullName evidence="1">Cell surface protein</fullName>
    </submittedName>
</protein>
<proteinExistence type="predicted"/>
<name>Q117R5_TRIEI</name>
<dbReference type="STRING" id="203124.Tery_0849"/>
<dbReference type="eggNOG" id="COG3291">
    <property type="taxonomic scope" value="Bacteria"/>
</dbReference>